<evidence type="ECO:0000313" key="2">
    <source>
        <dbReference type="EMBL" id="KRL94212.1"/>
    </source>
</evidence>
<protein>
    <submittedName>
        <fullName evidence="2">N-acetylmuramoyl-L-alanine amidase</fullName>
    </submittedName>
</protein>
<proteinExistence type="predicted"/>
<reference evidence="2 3" key="1">
    <citation type="journal article" date="2015" name="Genome Announc.">
        <title>Expanding the biotechnology potential of lactobacilli through comparative genomics of 213 strains and associated genera.</title>
        <authorList>
            <person name="Sun Z."/>
            <person name="Harris H.M."/>
            <person name="McCann A."/>
            <person name="Guo C."/>
            <person name="Argimon S."/>
            <person name="Zhang W."/>
            <person name="Yang X."/>
            <person name="Jeffery I.B."/>
            <person name="Cooney J.C."/>
            <person name="Kagawa T.F."/>
            <person name="Liu W."/>
            <person name="Song Y."/>
            <person name="Salvetti E."/>
            <person name="Wrobel A."/>
            <person name="Rasinkangas P."/>
            <person name="Parkhill J."/>
            <person name="Rea M.C."/>
            <person name="O'Sullivan O."/>
            <person name="Ritari J."/>
            <person name="Douillard F.P."/>
            <person name="Paul Ross R."/>
            <person name="Yang R."/>
            <person name="Briner A.E."/>
            <person name="Felis G.E."/>
            <person name="de Vos W.M."/>
            <person name="Barrangou R."/>
            <person name="Klaenhammer T.R."/>
            <person name="Caufield P.W."/>
            <person name="Cui Y."/>
            <person name="Zhang H."/>
            <person name="O'Toole P.W."/>
        </authorList>
    </citation>
    <scope>NUCLEOTIDE SEQUENCE [LARGE SCALE GENOMIC DNA]</scope>
    <source>
        <strain evidence="2 3">DSM 16381</strain>
    </source>
</reference>
<dbReference type="OrthoDB" id="3227120at2"/>
<dbReference type="Proteomes" id="UP000051580">
    <property type="component" value="Unassembled WGS sequence"/>
</dbReference>
<dbReference type="InterPro" id="IPR011050">
    <property type="entry name" value="Pectin_lyase_fold/virulence"/>
</dbReference>
<name>A0A0R1UMY9_9LACO</name>
<gene>
    <name evidence="2" type="ORF">FD28_GL000764</name>
</gene>
<dbReference type="InterPro" id="IPR024535">
    <property type="entry name" value="RHGA/B-epi-like_pectate_lyase"/>
</dbReference>
<keyword evidence="3" id="KW-1185">Reference proteome</keyword>
<accession>A0A0R1UMY9</accession>
<feature type="domain" description="Rhamnogalacturonase A/B/Epimerase-like pectate lyase" evidence="1">
    <location>
        <begin position="42"/>
        <end position="214"/>
    </location>
</feature>
<dbReference type="EMBL" id="AZFS01000060">
    <property type="protein sequence ID" value="KRL94212.1"/>
    <property type="molecule type" value="Genomic_DNA"/>
</dbReference>
<evidence type="ECO:0000259" key="1">
    <source>
        <dbReference type="Pfam" id="PF12708"/>
    </source>
</evidence>
<sequence>MNFWGSFKLFFAVAVGTIILGINGSPLVSRSNQIVAQADTTINVQDQGMTGDNKTANNIALQNIINQHSDGDLTIHVPKGTYLFDSGAIKLHSNITFEFDKGAIFRITSGHMLCFVYPSPKAGYNGGIKDVKWEGATFQGDNALSKQSFFTQSVHHASNVTFDKCSFYNAEAPTGHYIDLDGSRNINIKNSSFTGFNGTSTQDFKEAIQIDYSNPNAMSYRNSGDHYDNLPTYNVRVSHNIFLPIYSNSGKIISYAPNPIGEHAIFNKGKAGIIHDIHFTHNTVTDPKPLMQKDNATIRFIDVSNLWIENNNFVNHQVIRTGNYICLSNLLANYKMKNLNIKSNSFININPNKEYIFLNNANPKNPMLNVNITGNNVVNKNAKVPFVKENFPINSTTTKISNNKVIHRHV</sequence>
<dbReference type="Pfam" id="PF12708">
    <property type="entry name" value="Pect-lyase_RHGA_epim"/>
    <property type="match status" value="1"/>
</dbReference>
<dbReference type="STRING" id="1423753.FD28_GL000764"/>
<organism evidence="2 3">
    <name type="scientific">Levilactobacillus hammesii DSM 16381</name>
    <dbReference type="NCBI Taxonomy" id="1423753"/>
    <lineage>
        <taxon>Bacteria</taxon>
        <taxon>Bacillati</taxon>
        <taxon>Bacillota</taxon>
        <taxon>Bacilli</taxon>
        <taxon>Lactobacillales</taxon>
        <taxon>Lactobacillaceae</taxon>
        <taxon>Levilactobacillus</taxon>
    </lineage>
</organism>
<comment type="caution">
    <text evidence="2">The sequence shown here is derived from an EMBL/GenBank/DDBJ whole genome shotgun (WGS) entry which is preliminary data.</text>
</comment>
<dbReference type="AlphaFoldDB" id="A0A0R1UMY9"/>
<evidence type="ECO:0000313" key="3">
    <source>
        <dbReference type="Proteomes" id="UP000051580"/>
    </source>
</evidence>
<dbReference type="PATRIC" id="fig|1423753.3.peg.799"/>
<dbReference type="SUPFAM" id="SSF51126">
    <property type="entry name" value="Pectin lyase-like"/>
    <property type="match status" value="1"/>
</dbReference>
<dbReference type="InterPro" id="IPR012334">
    <property type="entry name" value="Pectin_lyas_fold"/>
</dbReference>
<dbReference type="RefSeq" id="WP_057734584.1">
    <property type="nucleotide sequence ID" value="NZ_AZFS01000060.1"/>
</dbReference>
<dbReference type="Gene3D" id="2.160.20.10">
    <property type="entry name" value="Single-stranded right-handed beta-helix, Pectin lyase-like"/>
    <property type="match status" value="1"/>
</dbReference>